<protein>
    <recommendedName>
        <fullName evidence="10">PGG domain-containing protein</fullName>
    </recommendedName>
</protein>
<evidence type="ECO:0000313" key="12">
    <source>
        <dbReference type="Proteomes" id="UP000428333"/>
    </source>
</evidence>
<dbReference type="Gene3D" id="1.25.40.20">
    <property type="entry name" value="Ankyrin repeat-containing domain"/>
    <property type="match status" value="1"/>
</dbReference>
<feature type="repeat" description="ANK" evidence="7">
    <location>
        <begin position="81"/>
        <end position="110"/>
    </location>
</feature>
<dbReference type="PANTHER" id="PTHR24186">
    <property type="entry name" value="PROTEIN PHOSPHATASE 1 REGULATORY SUBUNIT"/>
    <property type="match status" value="1"/>
</dbReference>
<feature type="compositionally biased region" description="Basic and acidic residues" evidence="8">
    <location>
        <begin position="388"/>
        <end position="402"/>
    </location>
</feature>
<feature type="repeat" description="ANK" evidence="7">
    <location>
        <begin position="44"/>
        <end position="65"/>
    </location>
</feature>
<keyword evidence="5 7" id="KW-0040">ANK repeat</keyword>
<evidence type="ECO:0000256" key="5">
    <source>
        <dbReference type="ARBA" id="ARBA00023043"/>
    </source>
</evidence>
<dbReference type="SUPFAM" id="SSF48403">
    <property type="entry name" value="Ankyrin repeat"/>
    <property type="match status" value="1"/>
</dbReference>
<evidence type="ECO:0000256" key="4">
    <source>
        <dbReference type="ARBA" id="ARBA00022989"/>
    </source>
</evidence>
<sequence length="412" mass="45865">MSEREDVGRRLYEACLSGSVPALDALIEKDPLILDRVSSLTCFSNDTPLHVAVLHGHLDFTKALLARKPKLATELYSIRCSPLHLASAEGHVEIVQELLRVNTDVCIARDQDGSTIKFLLAINSVKDQVNVKNHNGSTALDVVEDCPNRDEKAMEIIKFLEQAAGVCDQSTPPSTLHLFWNKYFSVGSDWLREVRGHLITAATLTATMAYQAILSPPGGFWQESGKGATAGQAVMDSYHSELYAAYLLVNTAVLTSSLSTIMLALSGVHNKFLIWMLILTVYTSLSCMAGAYVMAVLIVFPEVWNYFHLPLEIFNGMLYSWMGICGIVLVLLAGNFILWLRYKSKKIGNFILWLRNKPKKIGNKLKEFRDYVKKCRTHREPGATNSVDGDRASTSDSRDNTTRKHKCIGNFC</sequence>
<reference evidence="11 12" key="1">
    <citation type="journal article" date="2019" name="Genome Biol. Evol.">
        <title>The Rhododendron genome and chromosomal organization provide insight into shared whole-genome duplications across the heath family (Ericaceae).</title>
        <authorList>
            <person name="Soza V.L."/>
            <person name="Lindsley D."/>
            <person name="Waalkes A."/>
            <person name="Ramage E."/>
            <person name="Patwardhan R.P."/>
            <person name="Burton J.N."/>
            <person name="Adey A."/>
            <person name="Kumar A."/>
            <person name="Qiu R."/>
            <person name="Shendure J."/>
            <person name="Hall B."/>
        </authorList>
    </citation>
    <scope>NUCLEOTIDE SEQUENCE [LARGE SCALE GENOMIC DNA]</scope>
    <source>
        <strain evidence="11">RSF 1966-606</strain>
    </source>
</reference>
<evidence type="ECO:0000256" key="3">
    <source>
        <dbReference type="ARBA" id="ARBA00022737"/>
    </source>
</evidence>
<feature type="transmembrane region" description="Helical" evidence="9">
    <location>
        <begin position="243"/>
        <end position="265"/>
    </location>
</feature>
<organism evidence="11 12">
    <name type="scientific">Rhododendron williamsianum</name>
    <dbReference type="NCBI Taxonomy" id="262921"/>
    <lineage>
        <taxon>Eukaryota</taxon>
        <taxon>Viridiplantae</taxon>
        <taxon>Streptophyta</taxon>
        <taxon>Embryophyta</taxon>
        <taxon>Tracheophyta</taxon>
        <taxon>Spermatophyta</taxon>
        <taxon>Magnoliopsida</taxon>
        <taxon>eudicotyledons</taxon>
        <taxon>Gunneridae</taxon>
        <taxon>Pentapetalae</taxon>
        <taxon>asterids</taxon>
        <taxon>Ericales</taxon>
        <taxon>Ericaceae</taxon>
        <taxon>Ericoideae</taxon>
        <taxon>Rhodoreae</taxon>
        <taxon>Rhododendron</taxon>
    </lineage>
</organism>
<feature type="transmembrane region" description="Helical" evidence="9">
    <location>
        <begin position="318"/>
        <end position="340"/>
    </location>
</feature>
<dbReference type="PROSITE" id="PS50088">
    <property type="entry name" value="ANK_REPEAT"/>
    <property type="match status" value="2"/>
</dbReference>
<accession>A0A6A4LFU3</accession>
<gene>
    <name evidence="11" type="ORF">C3L33_14707</name>
</gene>
<dbReference type="OrthoDB" id="1585477at2759"/>
<dbReference type="InterPro" id="IPR036770">
    <property type="entry name" value="Ankyrin_rpt-contain_sf"/>
</dbReference>
<proteinExistence type="predicted"/>
<comment type="caution">
    <text evidence="11">The sequence shown here is derived from an EMBL/GenBank/DDBJ whole genome shotgun (WGS) entry which is preliminary data.</text>
</comment>
<dbReference type="PROSITE" id="PS50297">
    <property type="entry name" value="ANK_REP_REGION"/>
    <property type="match status" value="2"/>
</dbReference>
<comment type="subcellular location">
    <subcellularLocation>
        <location evidence="1">Membrane</location>
        <topology evidence="1">Multi-pass membrane protein</topology>
    </subcellularLocation>
</comment>
<keyword evidence="3" id="KW-0677">Repeat</keyword>
<feature type="non-terminal residue" evidence="11">
    <location>
        <position position="1"/>
    </location>
</feature>
<keyword evidence="4 9" id="KW-1133">Transmembrane helix</keyword>
<dbReference type="GO" id="GO:0005886">
    <property type="term" value="C:plasma membrane"/>
    <property type="evidence" value="ECO:0007669"/>
    <property type="project" value="TreeGrafter"/>
</dbReference>
<evidence type="ECO:0000256" key="1">
    <source>
        <dbReference type="ARBA" id="ARBA00004141"/>
    </source>
</evidence>
<evidence type="ECO:0000256" key="9">
    <source>
        <dbReference type="SAM" id="Phobius"/>
    </source>
</evidence>
<evidence type="ECO:0000313" key="11">
    <source>
        <dbReference type="EMBL" id="KAE9453388.1"/>
    </source>
</evidence>
<dbReference type="Pfam" id="PF13962">
    <property type="entry name" value="PGG"/>
    <property type="match status" value="1"/>
</dbReference>
<keyword evidence="2 9" id="KW-0812">Transmembrane</keyword>
<dbReference type="Pfam" id="PF12796">
    <property type="entry name" value="Ank_2"/>
    <property type="match status" value="1"/>
</dbReference>
<keyword evidence="12" id="KW-1185">Reference proteome</keyword>
<feature type="region of interest" description="Disordered" evidence="8">
    <location>
        <begin position="379"/>
        <end position="402"/>
    </location>
</feature>
<dbReference type="Proteomes" id="UP000428333">
    <property type="component" value="Linkage Group LG08"/>
</dbReference>
<evidence type="ECO:0000256" key="7">
    <source>
        <dbReference type="PROSITE-ProRule" id="PRU00023"/>
    </source>
</evidence>
<evidence type="ECO:0000259" key="10">
    <source>
        <dbReference type="Pfam" id="PF13962"/>
    </source>
</evidence>
<dbReference type="SMART" id="SM00248">
    <property type="entry name" value="ANK"/>
    <property type="match status" value="2"/>
</dbReference>
<dbReference type="AlphaFoldDB" id="A0A6A4LFU3"/>
<dbReference type="InterPro" id="IPR026961">
    <property type="entry name" value="PGG_dom"/>
</dbReference>
<name>A0A6A4LFU3_9ERIC</name>
<feature type="domain" description="PGG" evidence="10">
    <location>
        <begin position="189"/>
        <end position="298"/>
    </location>
</feature>
<evidence type="ECO:0000256" key="8">
    <source>
        <dbReference type="SAM" id="MobiDB-lite"/>
    </source>
</evidence>
<dbReference type="EMBL" id="QEFC01002171">
    <property type="protein sequence ID" value="KAE9453388.1"/>
    <property type="molecule type" value="Genomic_DNA"/>
</dbReference>
<keyword evidence="6 9" id="KW-0472">Membrane</keyword>
<evidence type="ECO:0000256" key="2">
    <source>
        <dbReference type="ARBA" id="ARBA00022692"/>
    </source>
</evidence>
<feature type="transmembrane region" description="Helical" evidence="9">
    <location>
        <begin position="272"/>
        <end position="298"/>
    </location>
</feature>
<dbReference type="InterPro" id="IPR002110">
    <property type="entry name" value="Ankyrin_rpt"/>
</dbReference>
<dbReference type="PANTHER" id="PTHR24186:SF37">
    <property type="entry name" value="PGG DOMAIN-CONTAINING PROTEIN"/>
    <property type="match status" value="1"/>
</dbReference>
<evidence type="ECO:0000256" key="6">
    <source>
        <dbReference type="ARBA" id="ARBA00023136"/>
    </source>
</evidence>